<dbReference type="InterPro" id="IPR037068">
    <property type="entry name" value="DNA_primase_core_N_sf"/>
</dbReference>
<dbReference type="Pfam" id="PF13155">
    <property type="entry name" value="Toprim_2"/>
    <property type="match status" value="1"/>
</dbReference>
<dbReference type="PhylomeDB" id="Q46L65"/>
<dbReference type="FunFam" id="3.90.580.10:FF:000001">
    <property type="entry name" value="DNA primase"/>
    <property type="match status" value="1"/>
</dbReference>
<dbReference type="Pfam" id="PF08275">
    <property type="entry name" value="DNAG_N"/>
    <property type="match status" value="1"/>
</dbReference>
<evidence type="ECO:0000256" key="4">
    <source>
        <dbReference type="ARBA" id="ARBA00022695"/>
    </source>
</evidence>
<dbReference type="InterPro" id="IPR006171">
    <property type="entry name" value="TOPRIM_dom"/>
</dbReference>
<dbReference type="PROSITE" id="PS50880">
    <property type="entry name" value="TOPRIM"/>
    <property type="match status" value="1"/>
</dbReference>
<proteinExistence type="inferred from homology"/>
<dbReference type="EC" id="2.7.7.101" evidence="12"/>
<comment type="domain">
    <text evidence="12">Contains an N-terminal zinc-binding domain, a central core domain that contains the primase activity, and a C-terminal DnaB-binding domain.</text>
</comment>
<keyword evidence="4 12" id="KW-0548">Nucleotidyltransferase</keyword>
<dbReference type="InterPro" id="IPR019475">
    <property type="entry name" value="DNA_primase_DnaB-bd"/>
</dbReference>
<evidence type="ECO:0000256" key="3">
    <source>
        <dbReference type="ARBA" id="ARBA00022679"/>
    </source>
</evidence>
<dbReference type="PANTHER" id="PTHR30313">
    <property type="entry name" value="DNA PRIMASE"/>
    <property type="match status" value="1"/>
</dbReference>
<comment type="function">
    <text evidence="12">RNA polymerase that catalyzes the synthesis of short RNA molecules used as primers for DNA polymerase during DNA replication.</text>
</comment>
<evidence type="ECO:0000256" key="7">
    <source>
        <dbReference type="ARBA" id="ARBA00022771"/>
    </source>
</evidence>
<dbReference type="Pfam" id="PF10410">
    <property type="entry name" value="DnaB_bind"/>
    <property type="match status" value="1"/>
</dbReference>
<name>Q46L65_PROMT</name>
<dbReference type="NCBIfam" id="TIGR01391">
    <property type="entry name" value="dnaG"/>
    <property type="match status" value="1"/>
</dbReference>
<dbReference type="GO" id="GO:0003899">
    <property type="term" value="F:DNA-directed RNA polymerase activity"/>
    <property type="evidence" value="ECO:0007669"/>
    <property type="project" value="UniProtKB-UniRule"/>
</dbReference>
<organism evidence="14 15">
    <name type="scientific">Prochlorococcus marinus (strain NATL2A)</name>
    <dbReference type="NCBI Taxonomy" id="59920"/>
    <lineage>
        <taxon>Bacteria</taxon>
        <taxon>Bacillati</taxon>
        <taxon>Cyanobacteriota</taxon>
        <taxon>Cyanophyceae</taxon>
        <taxon>Synechococcales</taxon>
        <taxon>Prochlorococcaceae</taxon>
        <taxon>Prochlorococcus</taxon>
    </lineage>
</organism>
<evidence type="ECO:0000259" key="13">
    <source>
        <dbReference type="PROSITE" id="PS50880"/>
    </source>
</evidence>
<evidence type="ECO:0000313" key="14">
    <source>
        <dbReference type="EMBL" id="AAZ57763.1"/>
    </source>
</evidence>
<evidence type="ECO:0000256" key="1">
    <source>
        <dbReference type="ARBA" id="ARBA00022478"/>
    </source>
</evidence>
<dbReference type="RefSeq" id="WP_011293805.1">
    <property type="nucleotide sequence ID" value="NC_007335.2"/>
</dbReference>
<dbReference type="SMART" id="SM00400">
    <property type="entry name" value="ZnF_CHCC"/>
    <property type="match status" value="1"/>
</dbReference>
<dbReference type="InterPro" id="IPR030846">
    <property type="entry name" value="DnaG_bac"/>
</dbReference>
<dbReference type="InterPro" id="IPR013264">
    <property type="entry name" value="DNAG_N"/>
</dbReference>
<keyword evidence="6 12" id="KW-0479">Metal-binding</keyword>
<dbReference type="HOGENOM" id="CLU_013501_3_1_3"/>
<keyword evidence="7 12" id="KW-0863">Zinc-finger</keyword>
<dbReference type="GO" id="GO:0000428">
    <property type="term" value="C:DNA-directed RNA polymerase complex"/>
    <property type="evidence" value="ECO:0007669"/>
    <property type="project" value="UniProtKB-KW"/>
</dbReference>
<sequence>MASARLHPKTIESVKERVDIVDVVGEHVVLKKKGKEYVGICPFHDDSKPSMSVIPGKQFYYCFSCGAGGNAIKFLMEFQRQSFSDVVLELAKKYQVPIDTIEGPQQERLKQQLSRRDTLYRVLKTATGWFRNQLNSPCGENALNYLKNKRNLSDGTLINFELGFAPDNWDSLLKYFVDIEKVSVEILESAGLIVPRKGGNGFYDRFRNRIIVPIHDRQKRVIGFGGRSLDGSEPKYLNSPETEIFEKGKNLFGFDKSTLSIRKKDYAVVVEGYFDVMALHDSGITNVVASLGTALSRNQITLLSRATDSKKILLNFDSDNAGIRAANRAISEVENLAIQGQLDLRVLQLPSGKDPDEFLKDNSPSEYEALAAKSPLWMDWQIDQSLKDLDLSKSDQFQEAVSSLVSLLGKLPQTAIRTHYLQKVAQRLSGGQGRFSLQLEEDLRNQISGQRWHGRSKKIDKPQEISLRERSEADILFTYIHCPNYRSFIRYELRLRDLDDFAINHHRAIWSTISNIEENMFGPEIVEKINRFNDSNNILADVDLIKKLLDNFLSSDNEHLPKLTPLLDVNELRLATLNDPESLIRGALAALEKQKSLKRCRHLIDAWSSQRLQTLENCIASLIVQEKSEPSDSSDMEQRVISMFEDLNNDAINFQQLYYAERKHILNLDQQRCYK</sequence>
<keyword evidence="3 12" id="KW-0808">Transferase</keyword>
<comment type="subunit">
    <text evidence="12">Monomer. Interacts with DnaB.</text>
</comment>
<keyword evidence="15" id="KW-1185">Reference proteome</keyword>
<evidence type="ECO:0000313" key="15">
    <source>
        <dbReference type="Proteomes" id="UP000002535"/>
    </source>
</evidence>
<keyword evidence="10 12" id="KW-0238">DNA-binding</keyword>
<accession>Q46L65</accession>
<gene>
    <name evidence="12" type="primary">dnaG</name>
    <name evidence="14" type="ordered locus">PMN2A_0271</name>
</gene>
<comment type="cofactor">
    <cofactor evidence="12">
        <name>Zn(2+)</name>
        <dbReference type="ChEBI" id="CHEBI:29105"/>
    </cofactor>
    <text evidence="12">Binds 1 zinc ion per monomer.</text>
</comment>
<dbReference type="KEGG" id="pmn:PMN2A_0271"/>
<evidence type="ECO:0000256" key="8">
    <source>
        <dbReference type="ARBA" id="ARBA00022833"/>
    </source>
</evidence>
<dbReference type="PANTHER" id="PTHR30313:SF2">
    <property type="entry name" value="DNA PRIMASE"/>
    <property type="match status" value="1"/>
</dbReference>
<dbReference type="EMBL" id="CP000095">
    <property type="protein sequence ID" value="AAZ57763.1"/>
    <property type="molecule type" value="Genomic_DNA"/>
</dbReference>
<dbReference type="CDD" id="cd03364">
    <property type="entry name" value="TOPRIM_DnaG_primases"/>
    <property type="match status" value="1"/>
</dbReference>
<protein>
    <recommendedName>
        <fullName evidence="12">DNA primase</fullName>
        <ecNumber evidence="12">2.7.7.101</ecNumber>
    </recommendedName>
</protein>
<dbReference type="SUPFAM" id="SSF57783">
    <property type="entry name" value="Zinc beta-ribbon"/>
    <property type="match status" value="1"/>
</dbReference>
<comment type="similarity">
    <text evidence="12">Belongs to the DnaG primase family.</text>
</comment>
<dbReference type="HAMAP" id="MF_00974">
    <property type="entry name" value="DNA_primase_DnaG"/>
    <property type="match status" value="1"/>
</dbReference>
<dbReference type="InterPro" id="IPR034151">
    <property type="entry name" value="TOPRIM_DnaG_bac"/>
</dbReference>
<evidence type="ECO:0000256" key="6">
    <source>
        <dbReference type="ARBA" id="ARBA00022723"/>
    </source>
</evidence>
<dbReference type="FunFam" id="3.40.1360.10:FF:000002">
    <property type="entry name" value="DNA primase"/>
    <property type="match status" value="1"/>
</dbReference>
<dbReference type="OrthoDB" id="9803773at2"/>
<evidence type="ECO:0000256" key="9">
    <source>
        <dbReference type="ARBA" id="ARBA00022842"/>
    </source>
</evidence>
<comment type="catalytic activity">
    <reaction evidence="12">
        <text>ssDNA + n NTP = ssDNA/pppN(pN)n-1 hybrid + (n-1) diphosphate.</text>
        <dbReference type="EC" id="2.7.7.101"/>
    </reaction>
</comment>
<dbReference type="GO" id="GO:0008270">
    <property type="term" value="F:zinc ion binding"/>
    <property type="evidence" value="ECO:0007669"/>
    <property type="project" value="UniProtKB-UniRule"/>
</dbReference>
<feature type="zinc finger region" description="CHC2-type" evidence="12">
    <location>
        <begin position="41"/>
        <end position="65"/>
    </location>
</feature>
<dbReference type="InterPro" id="IPR050219">
    <property type="entry name" value="DnaG_primase"/>
</dbReference>
<keyword evidence="1 12" id="KW-0240">DNA-directed RNA polymerase</keyword>
<dbReference type="SUPFAM" id="SSF56731">
    <property type="entry name" value="DNA primase core"/>
    <property type="match status" value="1"/>
</dbReference>
<evidence type="ECO:0000256" key="2">
    <source>
        <dbReference type="ARBA" id="ARBA00022515"/>
    </source>
</evidence>
<dbReference type="AlphaFoldDB" id="Q46L65"/>
<dbReference type="Gene3D" id="3.90.980.10">
    <property type="entry name" value="DNA primase, catalytic core, N-terminal domain"/>
    <property type="match status" value="1"/>
</dbReference>
<keyword evidence="11 12" id="KW-0804">Transcription</keyword>
<dbReference type="Proteomes" id="UP000002535">
    <property type="component" value="Chromosome"/>
</dbReference>
<dbReference type="SMART" id="SM00493">
    <property type="entry name" value="TOPRIM"/>
    <property type="match status" value="1"/>
</dbReference>
<dbReference type="Gene3D" id="3.40.1360.10">
    <property type="match status" value="1"/>
</dbReference>
<evidence type="ECO:0000256" key="12">
    <source>
        <dbReference type="HAMAP-Rule" id="MF_00974"/>
    </source>
</evidence>
<dbReference type="InterPro" id="IPR036977">
    <property type="entry name" value="DNA_primase_Znf_CHC2"/>
</dbReference>
<dbReference type="InterPro" id="IPR002694">
    <property type="entry name" value="Znf_CHC2"/>
</dbReference>
<keyword evidence="9" id="KW-0460">Magnesium</keyword>
<dbReference type="GO" id="GO:1990077">
    <property type="term" value="C:primosome complex"/>
    <property type="evidence" value="ECO:0007669"/>
    <property type="project" value="UniProtKB-KW"/>
</dbReference>
<keyword evidence="5 12" id="KW-0235">DNA replication</keyword>
<dbReference type="GO" id="GO:0005737">
    <property type="term" value="C:cytoplasm"/>
    <property type="evidence" value="ECO:0007669"/>
    <property type="project" value="TreeGrafter"/>
</dbReference>
<dbReference type="Pfam" id="PF01807">
    <property type="entry name" value="Zn_ribbon_DnaG"/>
    <property type="match status" value="1"/>
</dbReference>
<dbReference type="GO" id="GO:0003677">
    <property type="term" value="F:DNA binding"/>
    <property type="evidence" value="ECO:0007669"/>
    <property type="project" value="UniProtKB-KW"/>
</dbReference>
<reference evidence="14 15" key="1">
    <citation type="journal article" date="2007" name="PLoS Genet.">
        <title>Patterns and implications of gene gain and loss in the evolution of Prochlorococcus.</title>
        <authorList>
            <person name="Kettler G.C."/>
            <person name="Martiny A.C."/>
            <person name="Huang K."/>
            <person name="Zucker J."/>
            <person name="Coleman M.L."/>
            <person name="Rodrigue S."/>
            <person name="Chen F."/>
            <person name="Lapidus A."/>
            <person name="Ferriera S."/>
            <person name="Johnson J."/>
            <person name="Steglich C."/>
            <person name="Church G.M."/>
            <person name="Richardson P."/>
            <person name="Chisholm S.W."/>
        </authorList>
    </citation>
    <scope>NUCLEOTIDE SEQUENCE [LARGE SCALE GENOMIC DNA]</scope>
    <source>
        <strain evidence="14 15">NATL2A</strain>
    </source>
</reference>
<keyword evidence="8 12" id="KW-0862">Zinc</keyword>
<dbReference type="STRING" id="59920.PMN2A_0271"/>
<evidence type="ECO:0000256" key="5">
    <source>
        <dbReference type="ARBA" id="ARBA00022705"/>
    </source>
</evidence>
<dbReference type="GO" id="GO:0006269">
    <property type="term" value="P:DNA replication, synthesis of primer"/>
    <property type="evidence" value="ECO:0007669"/>
    <property type="project" value="UniProtKB-UniRule"/>
</dbReference>
<evidence type="ECO:0000256" key="11">
    <source>
        <dbReference type="ARBA" id="ARBA00023163"/>
    </source>
</evidence>
<evidence type="ECO:0000256" key="10">
    <source>
        <dbReference type="ARBA" id="ARBA00023125"/>
    </source>
</evidence>
<keyword evidence="2 12" id="KW-0639">Primosome</keyword>
<dbReference type="Gene3D" id="3.90.580.10">
    <property type="entry name" value="Zinc finger, CHC2-type domain"/>
    <property type="match status" value="1"/>
</dbReference>
<feature type="domain" description="Toprim" evidence="13">
    <location>
        <begin position="265"/>
        <end position="350"/>
    </location>
</feature>
<dbReference type="InterPro" id="IPR006295">
    <property type="entry name" value="DNA_primase_DnaG"/>
</dbReference>